<comment type="caution">
    <text evidence="1">The sequence shown here is derived from an EMBL/GenBank/DDBJ whole genome shotgun (WGS) entry which is preliminary data.</text>
</comment>
<organism evidence="1 2">
    <name type="scientific">Colletotrichum chrysophilum</name>
    <dbReference type="NCBI Taxonomy" id="1836956"/>
    <lineage>
        <taxon>Eukaryota</taxon>
        <taxon>Fungi</taxon>
        <taxon>Dikarya</taxon>
        <taxon>Ascomycota</taxon>
        <taxon>Pezizomycotina</taxon>
        <taxon>Sordariomycetes</taxon>
        <taxon>Hypocreomycetidae</taxon>
        <taxon>Glomerellales</taxon>
        <taxon>Glomerellaceae</taxon>
        <taxon>Colletotrichum</taxon>
        <taxon>Colletotrichum gloeosporioides species complex</taxon>
    </lineage>
</organism>
<reference evidence="1" key="1">
    <citation type="submission" date="2023-01" db="EMBL/GenBank/DDBJ databases">
        <title>Colletotrichum chrysophilum M932 genome sequence.</title>
        <authorList>
            <person name="Baroncelli R."/>
        </authorList>
    </citation>
    <scope>NUCLEOTIDE SEQUENCE</scope>
    <source>
        <strain evidence="1">M932</strain>
    </source>
</reference>
<accession>A0AAD9EJH6</accession>
<keyword evidence="2" id="KW-1185">Reference proteome</keyword>
<dbReference type="Proteomes" id="UP001243330">
    <property type="component" value="Unassembled WGS sequence"/>
</dbReference>
<gene>
    <name evidence="1" type="ORF">CCHR01_06680</name>
</gene>
<protein>
    <submittedName>
        <fullName evidence="1">Uncharacterized protein</fullName>
    </submittedName>
</protein>
<dbReference type="AlphaFoldDB" id="A0AAD9EJH6"/>
<sequence>MEVTTPSAALDPARGYAAATLTSSPSPTTQPALFPLLTVSYCSAVAINDSLAHIMLERDTLSPIMTVTTSGLSSAIDGTDLTGIA</sequence>
<name>A0AAD9EJH6_9PEZI</name>
<dbReference type="EMBL" id="JAQOWY010000113">
    <property type="protein sequence ID" value="KAK1850695.1"/>
    <property type="molecule type" value="Genomic_DNA"/>
</dbReference>
<evidence type="ECO:0000313" key="1">
    <source>
        <dbReference type="EMBL" id="KAK1850695.1"/>
    </source>
</evidence>
<evidence type="ECO:0000313" key="2">
    <source>
        <dbReference type="Proteomes" id="UP001243330"/>
    </source>
</evidence>
<proteinExistence type="predicted"/>